<evidence type="ECO:0000256" key="3">
    <source>
        <dbReference type="ARBA" id="ARBA00022989"/>
    </source>
</evidence>
<keyword evidence="8" id="KW-1185">Reference proteome</keyword>
<reference evidence="7 8" key="1">
    <citation type="submission" date="2018-06" db="EMBL/GenBank/DDBJ databases">
        <title>Spirosoma sp. HMF3257 Genome sequencing and assembly.</title>
        <authorList>
            <person name="Kang H."/>
            <person name="Cha I."/>
            <person name="Kim H."/>
            <person name="Kang J."/>
            <person name="Joh K."/>
        </authorList>
    </citation>
    <scope>NUCLEOTIDE SEQUENCE [LARGE SCALE GENOMIC DNA]</scope>
    <source>
        <strain evidence="7 8">HMF3257</strain>
    </source>
</reference>
<feature type="transmembrane region" description="Helical" evidence="5">
    <location>
        <begin position="36"/>
        <end position="54"/>
    </location>
</feature>
<evidence type="ECO:0000313" key="8">
    <source>
        <dbReference type="Proteomes" id="UP000249016"/>
    </source>
</evidence>
<feature type="transmembrane region" description="Helical" evidence="5">
    <location>
        <begin position="66"/>
        <end position="83"/>
    </location>
</feature>
<gene>
    <name evidence="7" type="ORF">HMF3257_21355</name>
</gene>
<comment type="subcellular location">
    <subcellularLocation>
        <location evidence="1">Membrane</location>
        <topology evidence="1">Multi-pass membrane protein</topology>
    </subcellularLocation>
</comment>
<feature type="domain" description="O-antigen ligase-related" evidence="6">
    <location>
        <begin position="204"/>
        <end position="354"/>
    </location>
</feature>
<feature type="transmembrane region" description="Helical" evidence="5">
    <location>
        <begin position="12"/>
        <end position="30"/>
    </location>
</feature>
<keyword evidence="4 5" id="KW-0472">Membrane</keyword>
<evidence type="ECO:0000313" key="7">
    <source>
        <dbReference type="EMBL" id="RAI76095.1"/>
    </source>
</evidence>
<dbReference type="AlphaFoldDB" id="A0A327NN22"/>
<dbReference type="RefSeq" id="WP_111345278.1">
    <property type="nucleotide sequence ID" value="NZ_QLII01000001.1"/>
</dbReference>
<evidence type="ECO:0000256" key="5">
    <source>
        <dbReference type="SAM" id="Phobius"/>
    </source>
</evidence>
<dbReference type="PANTHER" id="PTHR37422:SF13">
    <property type="entry name" value="LIPOPOLYSACCHARIDE BIOSYNTHESIS PROTEIN PA4999-RELATED"/>
    <property type="match status" value="1"/>
</dbReference>
<proteinExistence type="predicted"/>
<feature type="transmembrane region" description="Helical" evidence="5">
    <location>
        <begin position="172"/>
        <end position="189"/>
    </location>
</feature>
<feature type="transmembrane region" description="Helical" evidence="5">
    <location>
        <begin position="201"/>
        <end position="227"/>
    </location>
</feature>
<evidence type="ECO:0000259" key="6">
    <source>
        <dbReference type="Pfam" id="PF04932"/>
    </source>
</evidence>
<evidence type="ECO:0000256" key="1">
    <source>
        <dbReference type="ARBA" id="ARBA00004141"/>
    </source>
</evidence>
<comment type="caution">
    <text evidence="7">The sequence shown here is derived from an EMBL/GenBank/DDBJ whole genome shotgun (WGS) entry which is preliminary data.</text>
</comment>
<dbReference type="Proteomes" id="UP000249016">
    <property type="component" value="Unassembled WGS sequence"/>
</dbReference>
<dbReference type="InterPro" id="IPR051533">
    <property type="entry name" value="WaaL-like"/>
</dbReference>
<accession>A0A327NN22</accession>
<dbReference type="PANTHER" id="PTHR37422">
    <property type="entry name" value="TEICHURONIC ACID BIOSYNTHESIS PROTEIN TUAE"/>
    <property type="match status" value="1"/>
</dbReference>
<protein>
    <recommendedName>
        <fullName evidence="6">O-antigen ligase-related domain-containing protein</fullName>
    </recommendedName>
</protein>
<feature type="transmembrane region" description="Helical" evidence="5">
    <location>
        <begin position="239"/>
        <end position="261"/>
    </location>
</feature>
<dbReference type="OrthoDB" id="948478at2"/>
<dbReference type="GO" id="GO:0016020">
    <property type="term" value="C:membrane"/>
    <property type="evidence" value="ECO:0007669"/>
    <property type="project" value="UniProtKB-SubCell"/>
</dbReference>
<evidence type="ECO:0000256" key="4">
    <source>
        <dbReference type="ARBA" id="ARBA00023136"/>
    </source>
</evidence>
<dbReference type="EMBL" id="QLII01000001">
    <property type="protein sequence ID" value="RAI76095.1"/>
    <property type="molecule type" value="Genomic_DNA"/>
</dbReference>
<evidence type="ECO:0000256" key="2">
    <source>
        <dbReference type="ARBA" id="ARBA00022692"/>
    </source>
</evidence>
<name>A0A327NN22_9BACT</name>
<dbReference type="Pfam" id="PF04932">
    <property type="entry name" value="Wzy_C"/>
    <property type="match status" value="1"/>
</dbReference>
<feature type="transmembrane region" description="Helical" evidence="5">
    <location>
        <begin position="404"/>
        <end position="420"/>
    </location>
</feature>
<keyword evidence="2 5" id="KW-0812">Transmembrane</keyword>
<feature type="transmembrane region" description="Helical" evidence="5">
    <location>
        <begin position="337"/>
        <end position="358"/>
    </location>
</feature>
<feature type="transmembrane region" description="Helical" evidence="5">
    <location>
        <begin position="126"/>
        <end position="152"/>
    </location>
</feature>
<organism evidence="7 8">
    <name type="scientific">Spirosoma telluris</name>
    <dbReference type="NCBI Taxonomy" id="2183553"/>
    <lineage>
        <taxon>Bacteria</taxon>
        <taxon>Pseudomonadati</taxon>
        <taxon>Bacteroidota</taxon>
        <taxon>Cytophagia</taxon>
        <taxon>Cytophagales</taxon>
        <taxon>Cytophagaceae</taxon>
        <taxon>Spirosoma</taxon>
    </lineage>
</organism>
<sequence>MKDRSITYRQLLNLLFLLVFLSSSFDIFLNLKLGGFSFRFVYIIVILLFVISVADMIWKNTIHIKVLGIIPFLAWSLILIIFIPNTPLLARNIGYIVWLYIHFIFIAVCGNFIVTKKHVNQIIKLYLFSFLAVALFGLLQFSLALVGISILVEQWWILGRLARINGFSYEPSYYTTYLLIGFSLAYYLFRREINLFGRLPFYTAAVSLTAIILSTSRMGILVAALQVLCFELIVNRKNLIQLLLFVVGFSVVLGGTIIYIINNAEFGFLLSGLGIMGGSDHSSAERLDGLLTQLTIFGRNPLKGYSLGGVSQAIAFEKGVVSISQETIKPYDISMNIFVEVLTASGLIGFLFFLRYIYCLLIKSTLATKQKSYNNSTYILLKAFVWSLLFELIILCFNQSILRAYLWVHIGLLNGIYFVVKTQNTEKFELQTQESNLNNGTND</sequence>
<dbReference type="InterPro" id="IPR007016">
    <property type="entry name" value="O-antigen_ligase-rel_domated"/>
</dbReference>
<keyword evidence="3 5" id="KW-1133">Transmembrane helix</keyword>
<feature type="transmembrane region" description="Helical" evidence="5">
    <location>
        <begin position="95"/>
        <end position="114"/>
    </location>
</feature>
<feature type="transmembrane region" description="Helical" evidence="5">
    <location>
        <begin position="378"/>
        <end position="397"/>
    </location>
</feature>